<proteinExistence type="predicted"/>
<evidence type="ECO:0000313" key="1">
    <source>
        <dbReference type="EMBL" id="EFA97574.1"/>
    </source>
</evidence>
<protein>
    <recommendedName>
        <fullName evidence="3">DUF3298 domain-containing protein</fullName>
    </recommendedName>
</protein>
<organism evidence="1 2">
    <name type="scientific">Hoylesella timonensis CRIS 5C-B1</name>
    <dbReference type="NCBI Taxonomy" id="679189"/>
    <lineage>
        <taxon>Bacteria</taxon>
        <taxon>Pseudomonadati</taxon>
        <taxon>Bacteroidota</taxon>
        <taxon>Bacteroidia</taxon>
        <taxon>Bacteroidales</taxon>
        <taxon>Prevotellaceae</taxon>
        <taxon>Hoylesella</taxon>
    </lineage>
</organism>
<dbReference type="Proteomes" id="UP000004001">
    <property type="component" value="Unassembled WGS sequence"/>
</dbReference>
<sequence length="235" mass="26842">MQVEIMVQKITFLLVLSLFAISSMAGVVFTTTQKVSFQRQRYQVSVEFPLEGEAEAVGSIRNWINDVVGVEGEQASDERTFCHVLERSYQDYLETNLEGSRHIEIYRAYEDENCVTFESAITDQDSVVWKTCDCATFSKKDGHRLKINEIFNCSEERIKQLMWEWRGDLPVEVASANDLIVGEVGFIDGWIVVIGPARNYTGAPFRIRYQAAEPFLLGSKRGGYYHDTHTKSSRK</sequence>
<evidence type="ECO:0000313" key="2">
    <source>
        <dbReference type="Proteomes" id="UP000004001"/>
    </source>
</evidence>
<accession>D1VZA1</accession>
<gene>
    <name evidence="1" type="ORF">HMPREF9019_0488</name>
</gene>
<evidence type="ECO:0008006" key="3">
    <source>
        <dbReference type="Google" id="ProtNLM"/>
    </source>
</evidence>
<keyword evidence="2" id="KW-1185">Reference proteome</keyword>
<dbReference type="AlphaFoldDB" id="D1VZA1"/>
<dbReference type="EMBL" id="ADEF01000029">
    <property type="protein sequence ID" value="EFA97574.1"/>
    <property type="molecule type" value="Genomic_DNA"/>
</dbReference>
<comment type="caution">
    <text evidence="1">The sequence shown here is derived from an EMBL/GenBank/DDBJ whole genome shotgun (WGS) entry which is preliminary data.</text>
</comment>
<name>D1VZA1_9BACT</name>
<reference evidence="1 2" key="1">
    <citation type="submission" date="2009-12" db="EMBL/GenBank/DDBJ databases">
        <title>Genome Sequence of Prevotella timonensis CRIS 5C-B1.</title>
        <authorList>
            <person name="Durkin A.S."/>
            <person name="Madupu R."/>
            <person name="Torralba M."/>
            <person name="Methe B."/>
            <person name="Sutton G."/>
            <person name="Strausberg R.L."/>
            <person name="Nelson K.E."/>
        </authorList>
    </citation>
    <scope>NUCLEOTIDE SEQUENCE [LARGE SCALE GENOMIC DNA]</scope>
    <source>
        <strain evidence="1 2">CRIS 5C-B1</strain>
    </source>
</reference>